<keyword evidence="2" id="KW-1185">Reference proteome</keyword>
<evidence type="ECO:0000313" key="2">
    <source>
        <dbReference type="Proteomes" id="UP000424468"/>
    </source>
</evidence>
<name>A0A6I6C9W6_9MOLU</name>
<dbReference type="RefSeq" id="WP_156005981.1">
    <property type="nucleotide sequence ID" value="NZ_CP046276.1"/>
</dbReference>
<dbReference type="OrthoDB" id="391330at2"/>
<dbReference type="AlphaFoldDB" id="A0A6I6C9W6"/>
<gene>
    <name evidence="1" type="ORF">STABA_v1c03620</name>
</gene>
<dbReference type="KEGG" id="stab:STABA_v1c03620"/>
<accession>A0A6I6C9W6</accession>
<protein>
    <submittedName>
        <fullName evidence="1">Uncharacterized protein</fullName>
    </submittedName>
</protein>
<evidence type="ECO:0000313" key="1">
    <source>
        <dbReference type="EMBL" id="QGS51725.1"/>
    </source>
</evidence>
<dbReference type="EMBL" id="CP046276">
    <property type="protein sequence ID" value="QGS51725.1"/>
    <property type="molecule type" value="Genomic_DNA"/>
</dbReference>
<organism evidence="1 2">
    <name type="scientific">Spiroplasma tabanidicola</name>
    <dbReference type="NCBI Taxonomy" id="324079"/>
    <lineage>
        <taxon>Bacteria</taxon>
        <taxon>Bacillati</taxon>
        <taxon>Mycoplasmatota</taxon>
        <taxon>Mollicutes</taxon>
        <taxon>Entomoplasmatales</taxon>
        <taxon>Spiroplasmataceae</taxon>
        <taxon>Spiroplasma</taxon>
    </lineage>
</organism>
<sequence length="192" mass="22399">MYNQGLDLKDLPSFRSPIYDRAVEIIKDYNDANNMLASGSDLIRKWIFINKSIIVFEKLVRKIRKDVSNILKKANRVNKTGYFKESKKHNSYVRNDLIEMNYKTPNVVGIDGTNFKIFLNNSKSITKLSCLISYDWLIRTIVNYKFDQSENSVIALYVIQKINNYAIQNKLKKIIQSDRGLAFSNESIFYLC</sequence>
<reference evidence="1 2" key="1">
    <citation type="submission" date="2019-11" db="EMBL/GenBank/DDBJ databases">
        <title>Complete genome sequence of Spiroplasma tabanidicola TAUS-1 (DSM 22603).</title>
        <authorList>
            <person name="Huang C.-T."/>
            <person name="Lin Y.-C."/>
            <person name="Kuo C.-H."/>
        </authorList>
    </citation>
    <scope>NUCLEOTIDE SEQUENCE [LARGE SCALE GENOMIC DNA]</scope>
    <source>
        <strain evidence="1 2">TAUS-1</strain>
    </source>
</reference>
<dbReference type="Proteomes" id="UP000424468">
    <property type="component" value="Chromosome"/>
</dbReference>
<proteinExistence type="predicted"/>